<accession>A0ABQ5M507</accession>
<keyword evidence="2" id="KW-1185">Reference proteome</keyword>
<dbReference type="RefSeq" id="WP_346065141.1">
    <property type="nucleotide sequence ID" value="NZ_BRPJ01000033.1"/>
</dbReference>
<comment type="caution">
    <text evidence="1">The sequence shown here is derived from an EMBL/GenBank/DDBJ whole genome shotgun (WGS) entry which is preliminary data.</text>
</comment>
<proteinExistence type="predicted"/>
<dbReference type="Proteomes" id="UP001419084">
    <property type="component" value="Unassembled WGS sequence"/>
</dbReference>
<organism evidence="1 2">
    <name type="scientific">Lacrimispora amygdalina</name>
    <dbReference type="NCBI Taxonomy" id="253257"/>
    <lineage>
        <taxon>Bacteria</taxon>
        <taxon>Bacillati</taxon>
        <taxon>Bacillota</taxon>
        <taxon>Clostridia</taxon>
        <taxon>Lachnospirales</taxon>
        <taxon>Lachnospiraceae</taxon>
        <taxon>Lacrimispora</taxon>
    </lineage>
</organism>
<name>A0ABQ5M507_9FIRM</name>
<dbReference type="EMBL" id="BRPJ01000033">
    <property type="protein sequence ID" value="GLB29995.1"/>
    <property type="molecule type" value="Genomic_DNA"/>
</dbReference>
<gene>
    <name evidence="1" type="ORF">LAD12857_19180</name>
</gene>
<protein>
    <submittedName>
        <fullName evidence="1">Uncharacterized protein</fullName>
    </submittedName>
</protein>
<evidence type="ECO:0000313" key="1">
    <source>
        <dbReference type="EMBL" id="GLB29995.1"/>
    </source>
</evidence>
<evidence type="ECO:0000313" key="2">
    <source>
        <dbReference type="Proteomes" id="UP001419084"/>
    </source>
</evidence>
<sequence>MIVYNYQCQGYNMPQRDNTGQRGGRQKVILPHTFNDSDLFRNRMPEAGRKGTKAALV</sequence>
<reference evidence="1 2" key="1">
    <citation type="journal article" date="2024" name="Int. J. Syst. Evol. Microbiol.">
        <title>Lacrimispora brassicae sp. nov. isolated from fermented cabbage, and proposal of Clostridium indicum Gundawar et al. 2019 and Clostridium methoxybenzovorans Mechichi et al. 1999 as heterotypic synonyms of Lacrimispora amygdalina (Parshina et al. 2003) Haas and Blanchard 2020 and Lacrimispora indolis (McClung and McCoy 1957) Haas and Blanchard 2020, respectively.</title>
        <authorList>
            <person name="Kobayashi H."/>
            <person name="Tanizawa Y."/>
            <person name="Sakamoto M."/>
            <person name="Ohkuma M."/>
            <person name="Tohno M."/>
        </authorList>
    </citation>
    <scope>NUCLEOTIDE SEQUENCE [LARGE SCALE GENOMIC DNA]</scope>
    <source>
        <strain evidence="1 2">DSM 12857</strain>
    </source>
</reference>